<dbReference type="EMBL" id="CM009299">
    <property type="protein sequence ID" value="KAI9386377.1"/>
    <property type="molecule type" value="Genomic_DNA"/>
</dbReference>
<evidence type="ECO:0000313" key="1">
    <source>
        <dbReference type="EMBL" id="KAI9386377.1"/>
    </source>
</evidence>
<proteinExistence type="predicted"/>
<protein>
    <submittedName>
        <fullName evidence="1">Uncharacterized protein</fullName>
    </submittedName>
</protein>
<accession>A0ACC0SB04</accession>
<comment type="caution">
    <text evidence="1">The sequence shown here is derived from an EMBL/GenBank/DDBJ whole genome shotgun (WGS) entry which is preliminary data.</text>
</comment>
<gene>
    <name evidence="1" type="ORF">POPTR_010G015666v4</name>
</gene>
<keyword evidence="2" id="KW-1185">Reference proteome</keyword>
<dbReference type="Proteomes" id="UP000006729">
    <property type="component" value="Chromosome 10"/>
</dbReference>
<name>A0ACC0SB04_POPTR</name>
<organism evidence="1 2">
    <name type="scientific">Populus trichocarpa</name>
    <name type="common">Western balsam poplar</name>
    <name type="synonym">Populus balsamifera subsp. trichocarpa</name>
    <dbReference type="NCBI Taxonomy" id="3694"/>
    <lineage>
        <taxon>Eukaryota</taxon>
        <taxon>Viridiplantae</taxon>
        <taxon>Streptophyta</taxon>
        <taxon>Embryophyta</taxon>
        <taxon>Tracheophyta</taxon>
        <taxon>Spermatophyta</taxon>
        <taxon>Magnoliopsida</taxon>
        <taxon>eudicotyledons</taxon>
        <taxon>Gunneridae</taxon>
        <taxon>Pentapetalae</taxon>
        <taxon>rosids</taxon>
        <taxon>fabids</taxon>
        <taxon>Malpighiales</taxon>
        <taxon>Salicaceae</taxon>
        <taxon>Saliceae</taxon>
        <taxon>Populus</taxon>
    </lineage>
</organism>
<evidence type="ECO:0000313" key="2">
    <source>
        <dbReference type="Proteomes" id="UP000006729"/>
    </source>
</evidence>
<sequence length="108" mass="12238">MEMVLVSINTVMQVWPTGDDVRMVHYSYIADTKIWLGEALSPIALCRALFLLFPALPCWSALECWLASILWLLQPWVYWRATCGWLCAASCSLVCWTLSLVCYGLQGC</sequence>
<reference evidence="1 2" key="1">
    <citation type="journal article" date="2006" name="Science">
        <title>The genome of black cottonwood, Populus trichocarpa (Torr. &amp; Gray).</title>
        <authorList>
            <person name="Tuskan G.A."/>
            <person name="Difazio S."/>
            <person name="Jansson S."/>
            <person name="Bohlmann J."/>
            <person name="Grigoriev I."/>
            <person name="Hellsten U."/>
            <person name="Putnam N."/>
            <person name="Ralph S."/>
            <person name="Rombauts S."/>
            <person name="Salamov A."/>
            <person name="Schein J."/>
            <person name="Sterck L."/>
            <person name="Aerts A."/>
            <person name="Bhalerao R.R."/>
            <person name="Bhalerao R.P."/>
            <person name="Blaudez D."/>
            <person name="Boerjan W."/>
            <person name="Brun A."/>
            <person name="Brunner A."/>
            <person name="Busov V."/>
            <person name="Campbell M."/>
            <person name="Carlson J."/>
            <person name="Chalot M."/>
            <person name="Chapman J."/>
            <person name="Chen G.L."/>
            <person name="Cooper D."/>
            <person name="Coutinho P.M."/>
            <person name="Couturier J."/>
            <person name="Covert S."/>
            <person name="Cronk Q."/>
            <person name="Cunningham R."/>
            <person name="Davis J."/>
            <person name="Degroeve S."/>
            <person name="Dejardin A."/>
            <person name="Depamphilis C."/>
            <person name="Detter J."/>
            <person name="Dirks B."/>
            <person name="Dubchak I."/>
            <person name="Duplessis S."/>
            <person name="Ehlting J."/>
            <person name="Ellis B."/>
            <person name="Gendler K."/>
            <person name="Goodstein D."/>
            <person name="Gribskov M."/>
            <person name="Grimwood J."/>
            <person name="Groover A."/>
            <person name="Gunter L."/>
            <person name="Hamberger B."/>
            <person name="Heinze B."/>
            <person name="Helariutta Y."/>
            <person name="Henrissat B."/>
            <person name="Holligan D."/>
            <person name="Holt R."/>
            <person name="Huang W."/>
            <person name="Islam-Faridi N."/>
            <person name="Jones S."/>
            <person name="Jones-Rhoades M."/>
            <person name="Jorgensen R."/>
            <person name="Joshi C."/>
            <person name="Kangasjarvi J."/>
            <person name="Karlsson J."/>
            <person name="Kelleher C."/>
            <person name="Kirkpatrick R."/>
            <person name="Kirst M."/>
            <person name="Kohler A."/>
            <person name="Kalluri U."/>
            <person name="Larimer F."/>
            <person name="Leebens-Mack J."/>
            <person name="Leple J.C."/>
            <person name="Locascio P."/>
            <person name="Lou Y."/>
            <person name="Lucas S."/>
            <person name="Martin F."/>
            <person name="Montanini B."/>
            <person name="Napoli C."/>
            <person name="Nelson D.R."/>
            <person name="Nelson C."/>
            <person name="Nieminen K."/>
            <person name="Nilsson O."/>
            <person name="Pereda V."/>
            <person name="Peter G."/>
            <person name="Philippe R."/>
            <person name="Pilate G."/>
            <person name="Poliakov A."/>
            <person name="Razumovskaya J."/>
            <person name="Richardson P."/>
            <person name="Rinaldi C."/>
            <person name="Ritland K."/>
            <person name="Rouze P."/>
            <person name="Ryaboy D."/>
            <person name="Schmutz J."/>
            <person name="Schrader J."/>
            <person name="Segerman B."/>
            <person name="Shin H."/>
            <person name="Siddiqui A."/>
            <person name="Sterky F."/>
            <person name="Terry A."/>
            <person name="Tsai C.J."/>
            <person name="Uberbacher E."/>
            <person name="Unneberg P."/>
            <person name="Vahala J."/>
            <person name="Wall K."/>
            <person name="Wessler S."/>
            <person name="Yang G."/>
            <person name="Yin T."/>
            <person name="Douglas C."/>
            <person name="Marra M."/>
            <person name="Sandberg G."/>
            <person name="Van de Peer Y."/>
            <person name="Rokhsar D."/>
        </authorList>
    </citation>
    <scope>NUCLEOTIDE SEQUENCE [LARGE SCALE GENOMIC DNA]</scope>
    <source>
        <strain evidence="2">cv. Nisqually</strain>
    </source>
</reference>